<dbReference type="Proteomes" id="UP000830454">
    <property type="component" value="Chromosome"/>
</dbReference>
<accession>A0ABY4HQ67</accession>
<dbReference type="PROSITE" id="PS51257">
    <property type="entry name" value="PROKAR_LIPOPROTEIN"/>
    <property type="match status" value="1"/>
</dbReference>
<evidence type="ECO:0000313" key="1">
    <source>
        <dbReference type="EMBL" id="UOX34833.1"/>
    </source>
</evidence>
<evidence type="ECO:0008006" key="3">
    <source>
        <dbReference type="Google" id="ProtNLM"/>
    </source>
</evidence>
<gene>
    <name evidence="1" type="ORF">LXD69_04815</name>
</gene>
<organism evidence="1 2">
    <name type="scientific">Flavobacterium sediminilitoris</name>
    <dbReference type="NCBI Taxonomy" id="2024526"/>
    <lineage>
        <taxon>Bacteria</taxon>
        <taxon>Pseudomonadati</taxon>
        <taxon>Bacteroidota</taxon>
        <taxon>Flavobacteriia</taxon>
        <taxon>Flavobacteriales</taxon>
        <taxon>Flavobacteriaceae</taxon>
        <taxon>Flavobacterium</taxon>
    </lineage>
</organism>
<name>A0ABY4HQ67_9FLAO</name>
<dbReference type="RefSeq" id="WP_246917892.1">
    <property type="nucleotide sequence ID" value="NZ_CP090145.1"/>
</dbReference>
<dbReference type="EMBL" id="CP090145">
    <property type="protein sequence ID" value="UOX34833.1"/>
    <property type="molecule type" value="Genomic_DNA"/>
</dbReference>
<keyword evidence="2" id="KW-1185">Reference proteome</keyword>
<evidence type="ECO:0000313" key="2">
    <source>
        <dbReference type="Proteomes" id="UP000830454"/>
    </source>
</evidence>
<proteinExistence type="predicted"/>
<reference evidence="1" key="2">
    <citation type="submission" date="2022-04" db="EMBL/GenBank/DDBJ databases">
        <title>Complete Genome Sequence of Flavobacterium sediminilitoris YSM-43, Isolated from a Tidal Sediment.</title>
        <authorList>
            <person name="Lee P.A."/>
        </authorList>
    </citation>
    <scope>NUCLEOTIDE SEQUENCE</scope>
    <source>
        <strain evidence="1">YSM-43</strain>
    </source>
</reference>
<sequence>MKFIYRIILIIFWCTFFSCKTKHNTPVRGDMTLSKVGDSINKTGYLIYDSKKEFTSFIESKFIDINNISKKDLIKMINQAKYIVLTREGLSKFKESKYISLSLCHISDKRLVVEQNNLLHKRYYIIYLEDFVFYLSLKNYTDSKQRLFFCKDGR</sequence>
<protein>
    <recommendedName>
        <fullName evidence="3">Lipoprotein</fullName>
    </recommendedName>
</protein>
<reference evidence="1" key="1">
    <citation type="submission" date="2021-12" db="EMBL/GenBank/DDBJ databases">
        <authorList>
            <person name="Cha I.-T."/>
            <person name="Lee K.-E."/>
            <person name="Park S.-J."/>
        </authorList>
    </citation>
    <scope>NUCLEOTIDE SEQUENCE</scope>
    <source>
        <strain evidence="1">YSM-43</strain>
    </source>
</reference>